<dbReference type="EMBL" id="GDJX01027165">
    <property type="protein sequence ID" value="JAT40771.1"/>
    <property type="molecule type" value="Transcribed_RNA"/>
</dbReference>
<feature type="binding site" evidence="10">
    <location>
        <position position="255"/>
    </location>
    <ligand>
        <name>Mg(2+)</name>
        <dbReference type="ChEBI" id="CHEBI:18420"/>
        <label>1</label>
    </ligand>
</feature>
<feature type="binding site" evidence="10">
    <location>
        <position position="382"/>
    </location>
    <ligand>
        <name>Mg(2+)</name>
        <dbReference type="ChEBI" id="CHEBI:18420"/>
        <label>1</label>
    </ligand>
</feature>
<feature type="region of interest" description="Disordered" evidence="13">
    <location>
        <begin position="24"/>
        <end position="55"/>
    </location>
</feature>
<evidence type="ECO:0000256" key="2">
    <source>
        <dbReference type="ARBA" id="ARBA00013541"/>
    </source>
</evidence>
<name>A0A1D1XEW5_9ARAE</name>
<keyword evidence="7 10" id="KW-0460">Magnesium</keyword>
<keyword evidence="8" id="KW-0539">Nucleus</keyword>
<feature type="region of interest" description="Disordered" evidence="13">
    <location>
        <begin position="458"/>
        <end position="482"/>
    </location>
</feature>
<comment type="cofactor">
    <cofactor evidence="10">
        <name>Mg(2+)</name>
        <dbReference type="ChEBI" id="CHEBI:18420"/>
    </cofactor>
    <cofactor evidence="10">
        <name>Mn(2+)</name>
        <dbReference type="ChEBI" id="CHEBI:29035"/>
    </cofactor>
    <text evidence="10">Probably binds two magnesium or manganese ions per subunit.</text>
</comment>
<dbReference type="FunFam" id="3.60.10.10:FF:000042">
    <property type="entry name" value="DNA-(apurinic or apyrimidinic site) lyase"/>
    <property type="match status" value="1"/>
</dbReference>
<evidence type="ECO:0000313" key="15">
    <source>
        <dbReference type="EMBL" id="JAT40771.1"/>
    </source>
</evidence>
<keyword evidence="3 10" id="KW-0479">Metal-binding</keyword>
<dbReference type="GO" id="GO:0005634">
    <property type="term" value="C:nucleus"/>
    <property type="evidence" value="ECO:0007669"/>
    <property type="project" value="TreeGrafter"/>
</dbReference>
<evidence type="ECO:0000256" key="1">
    <source>
        <dbReference type="ARBA" id="ARBA00007092"/>
    </source>
</evidence>
<reference evidence="15" key="1">
    <citation type="submission" date="2015-07" db="EMBL/GenBank/DDBJ databases">
        <title>Transcriptome Assembly of Anthurium amnicola.</title>
        <authorList>
            <person name="Suzuki J."/>
        </authorList>
    </citation>
    <scope>NUCLEOTIDE SEQUENCE</scope>
</reference>
<dbReference type="InterPro" id="IPR004808">
    <property type="entry name" value="AP_endonuc_1"/>
</dbReference>
<feature type="domain" description="GRF-type" evidence="14">
    <location>
        <begin position="645"/>
        <end position="694"/>
    </location>
</feature>
<dbReference type="GO" id="GO:0008270">
    <property type="term" value="F:zinc ion binding"/>
    <property type="evidence" value="ECO:0007669"/>
    <property type="project" value="UniProtKB-KW"/>
</dbReference>
<feature type="binding site" evidence="10">
    <location>
        <position position="383"/>
    </location>
    <ligand>
        <name>Mg(2+)</name>
        <dbReference type="ChEBI" id="CHEBI:18420"/>
        <label>1</label>
    </ligand>
</feature>
<gene>
    <name evidence="15" type="primary">APEX2_7</name>
    <name evidence="15" type="ORF">g.63289</name>
</gene>
<evidence type="ECO:0000256" key="12">
    <source>
        <dbReference type="PROSITE-ProRule" id="PRU01343"/>
    </source>
</evidence>
<protein>
    <recommendedName>
        <fullName evidence="2">DNA-(apurinic or apyrimidinic site) endonuclease 2</fullName>
    </recommendedName>
</protein>
<dbReference type="PANTHER" id="PTHR22748">
    <property type="entry name" value="AP ENDONUCLEASE"/>
    <property type="match status" value="1"/>
</dbReference>
<organism evidence="15">
    <name type="scientific">Anthurium amnicola</name>
    <dbReference type="NCBI Taxonomy" id="1678845"/>
    <lineage>
        <taxon>Eukaryota</taxon>
        <taxon>Viridiplantae</taxon>
        <taxon>Streptophyta</taxon>
        <taxon>Embryophyta</taxon>
        <taxon>Tracheophyta</taxon>
        <taxon>Spermatophyta</taxon>
        <taxon>Magnoliopsida</taxon>
        <taxon>Liliopsida</taxon>
        <taxon>Araceae</taxon>
        <taxon>Pothoideae</taxon>
        <taxon>Potheae</taxon>
        <taxon>Anthurium</taxon>
    </lineage>
</organism>
<dbReference type="Pfam" id="PF03372">
    <property type="entry name" value="Exo_endo_phos"/>
    <property type="match status" value="1"/>
</dbReference>
<evidence type="ECO:0000256" key="10">
    <source>
        <dbReference type="PIRSR" id="PIRSR604808-2"/>
    </source>
</evidence>
<feature type="binding site" evidence="10">
    <location>
        <position position="98"/>
    </location>
    <ligand>
        <name>Mg(2+)</name>
        <dbReference type="ChEBI" id="CHEBI:18420"/>
        <label>1</label>
    </ligand>
</feature>
<feature type="binding site" evidence="10">
    <location>
        <position position="68"/>
    </location>
    <ligand>
        <name>Mg(2+)</name>
        <dbReference type="ChEBI" id="CHEBI:18420"/>
        <label>1</label>
    </ligand>
</feature>
<keyword evidence="4 12" id="KW-0863">Zinc-finger</keyword>
<feature type="non-terminal residue" evidence="15">
    <location>
        <position position="1"/>
    </location>
</feature>
<keyword evidence="10" id="KW-0464">Manganese</keyword>
<dbReference type="InterPro" id="IPR036691">
    <property type="entry name" value="Endo/exonu/phosph_ase_sf"/>
</dbReference>
<dbReference type="GO" id="GO:0016829">
    <property type="term" value="F:lyase activity"/>
    <property type="evidence" value="ECO:0007669"/>
    <property type="project" value="UniProtKB-KW"/>
</dbReference>
<dbReference type="PROSITE" id="PS51999">
    <property type="entry name" value="ZF_GRF"/>
    <property type="match status" value="1"/>
</dbReference>
<evidence type="ECO:0000256" key="11">
    <source>
        <dbReference type="PIRSR" id="PIRSR604808-3"/>
    </source>
</evidence>
<evidence type="ECO:0000256" key="8">
    <source>
        <dbReference type="ARBA" id="ARBA00023242"/>
    </source>
</evidence>
<keyword evidence="5" id="KW-0378">Hydrolase</keyword>
<evidence type="ECO:0000259" key="14">
    <source>
        <dbReference type="PROSITE" id="PS51999"/>
    </source>
</evidence>
<dbReference type="GO" id="GO:0008081">
    <property type="term" value="F:phosphoric diester hydrolase activity"/>
    <property type="evidence" value="ECO:0007669"/>
    <property type="project" value="TreeGrafter"/>
</dbReference>
<feature type="active site" description="Proton donor/acceptor" evidence="9">
    <location>
        <position position="255"/>
    </location>
</feature>
<feature type="site" description="Important for catalytic activity" evidence="11">
    <location>
        <position position="326"/>
    </location>
</feature>
<dbReference type="SUPFAM" id="SSF56219">
    <property type="entry name" value="DNase I-like"/>
    <property type="match status" value="1"/>
</dbReference>
<keyword evidence="15" id="KW-0456">Lyase</keyword>
<dbReference type="AlphaFoldDB" id="A0A1D1XEW5"/>
<keyword evidence="6" id="KW-0862">Zinc</keyword>
<dbReference type="PROSITE" id="PS51435">
    <property type="entry name" value="AP_NUCLEASE_F1_4"/>
    <property type="match status" value="1"/>
</dbReference>
<evidence type="ECO:0000256" key="6">
    <source>
        <dbReference type="ARBA" id="ARBA00022833"/>
    </source>
</evidence>
<feature type="site" description="Transition state stabilizer" evidence="11">
    <location>
        <position position="257"/>
    </location>
</feature>
<evidence type="ECO:0000256" key="3">
    <source>
        <dbReference type="ARBA" id="ARBA00022723"/>
    </source>
</evidence>
<dbReference type="InterPro" id="IPR005135">
    <property type="entry name" value="Endo/exonuclease/phosphatase"/>
</dbReference>
<dbReference type="Gene3D" id="3.60.10.10">
    <property type="entry name" value="Endonuclease/exonuclease/phosphatase"/>
    <property type="match status" value="1"/>
</dbReference>
<sequence>TRCMRADRKATSLLWNRRNWRADGREEATTPVSATSSCDKQRAQAVERGGRGEIGGRRGEEMKIVTYNVNGLRQRVAQHGSLLRLLNSLDADIICFQETKLSRQDLSADLTMPQGYEAFVSCTRTTDKGRTCYSGVATFCRVTLAFSSKEVALPLAAEEGFTGLLEQYGKRDATKIDSFLEGLADINMQDILKVDSEGRCIITDHGHFVLINIYGPRADDDNKERLNFKHLFFTILQRRWESLLRQGRRVCVIGDFNIAPGAIDCCDAGPGFEENPFRKWLRSLLMESGGPFFDAFRAKHPERKEAYTCWPQRVGGEEFNYGTRIDHILIAGQCLHQNYDGEGHNFFSCHVKECDILTQFRRGKDIMSRWNGGRSTKLEGSDHAPVCVSLLDLPELPIHSTPSLAVRYVPEVRGWQQTIVSLLQKRQVPVSVDHHGRTTSRENTAEAGCCESIQTNQDCTTSKNENEPHTSQHFSGENFPSVDQGYDQSVRKVFGSSMEEIGNSVIITRAGKAKLGTRDSMIRKKKGSDSKCSQQTIRSFFQKHRCVSSVGLDGSNTDIPHSQVHTLEQQGNSSDGMKHLDASHVIPETAKKESSESKECVHPCNQDEISVHNDIPHSFECEKNNHALLEWQRIQQRMQTSLPLCKGHGEPCVARFVKKPGPNIGRGFYVCARAKGPASNPEANCGYFKWASVKSRQKQA</sequence>
<dbReference type="InterPro" id="IPR010666">
    <property type="entry name" value="Znf_GRF"/>
</dbReference>
<proteinExistence type="inferred from homology"/>
<dbReference type="GO" id="GO:0008311">
    <property type="term" value="F:double-stranded DNA 3'-5' DNA exonuclease activity"/>
    <property type="evidence" value="ECO:0007669"/>
    <property type="project" value="TreeGrafter"/>
</dbReference>
<accession>A0A1D1XEW5</accession>
<evidence type="ECO:0000256" key="13">
    <source>
        <dbReference type="SAM" id="MobiDB-lite"/>
    </source>
</evidence>
<feature type="site" description="Interaction with DNA substrate" evidence="11">
    <location>
        <position position="383"/>
    </location>
</feature>
<feature type="binding site" evidence="10">
    <location>
        <position position="257"/>
    </location>
    <ligand>
        <name>Mg(2+)</name>
        <dbReference type="ChEBI" id="CHEBI:18420"/>
        <label>1</label>
    </ligand>
</feature>
<feature type="active site" evidence="9">
    <location>
        <position position="214"/>
    </location>
</feature>
<dbReference type="PANTHER" id="PTHR22748:SF4">
    <property type="entry name" value="DNA-(APURINIC OR APYRIMIDINIC SITE) ENDONUCLEASE 2"/>
    <property type="match status" value="1"/>
</dbReference>
<evidence type="ECO:0000256" key="5">
    <source>
        <dbReference type="ARBA" id="ARBA00022801"/>
    </source>
</evidence>
<evidence type="ECO:0000256" key="7">
    <source>
        <dbReference type="ARBA" id="ARBA00022842"/>
    </source>
</evidence>
<comment type="similarity">
    <text evidence="1">Belongs to the DNA repair enzymes AP/ExoA family.</text>
</comment>
<dbReference type="GO" id="GO:0003906">
    <property type="term" value="F:DNA-(apurinic or apyrimidinic site) endonuclease activity"/>
    <property type="evidence" value="ECO:0007669"/>
    <property type="project" value="TreeGrafter"/>
</dbReference>
<dbReference type="GO" id="GO:0006284">
    <property type="term" value="P:base-excision repair"/>
    <property type="evidence" value="ECO:0007669"/>
    <property type="project" value="TreeGrafter"/>
</dbReference>
<evidence type="ECO:0000256" key="9">
    <source>
        <dbReference type="PIRSR" id="PIRSR604808-1"/>
    </source>
</evidence>
<evidence type="ECO:0000256" key="4">
    <source>
        <dbReference type="ARBA" id="ARBA00022771"/>
    </source>
</evidence>
<feature type="active site" description="Proton acceptor" evidence="9">
    <location>
        <position position="383"/>
    </location>
</feature>
<dbReference type="Pfam" id="PF06839">
    <property type="entry name" value="Zn_ribbon_GRF"/>
    <property type="match status" value="1"/>
</dbReference>